<reference evidence="2" key="1">
    <citation type="submission" date="2019-04" db="EMBL/GenBank/DDBJ databases">
        <title>Evolution of Biomass-Degrading Anaerobic Consortia Revealed by Metagenomics.</title>
        <authorList>
            <person name="Peng X."/>
        </authorList>
    </citation>
    <scope>NUCLEOTIDE SEQUENCE</scope>
    <source>
        <strain evidence="2">SIG254</strain>
    </source>
</reference>
<evidence type="ECO:0000313" key="3">
    <source>
        <dbReference type="Proteomes" id="UP000768462"/>
    </source>
</evidence>
<dbReference type="PANTHER" id="PTHR34825">
    <property type="entry name" value="CONSERVED PROTEIN, WITH A WEAK D-GALACTARATE DEHYDRATASE/ALTRONATE HYDROLASE DOMAIN"/>
    <property type="match status" value="1"/>
</dbReference>
<gene>
    <name evidence="2" type="ORF">E7215_17235</name>
</gene>
<accession>A0A927WGS5</accession>
<feature type="domain" description="AAA-ATPase-like" evidence="1">
    <location>
        <begin position="8"/>
        <end position="91"/>
    </location>
</feature>
<feature type="non-terminal residue" evidence="2">
    <location>
        <position position="93"/>
    </location>
</feature>
<dbReference type="Pfam" id="PF09820">
    <property type="entry name" value="AAA-ATPase_like"/>
    <property type="match status" value="1"/>
</dbReference>
<protein>
    <submittedName>
        <fullName evidence="2">AAA family ATPase</fullName>
    </submittedName>
</protein>
<comment type="caution">
    <text evidence="2">The sequence shown here is derived from an EMBL/GenBank/DDBJ whole genome shotgun (WGS) entry which is preliminary data.</text>
</comment>
<proteinExistence type="predicted"/>
<dbReference type="Proteomes" id="UP000768462">
    <property type="component" value="Unassembled WGS sequence"/>
</dbReference>
<dbReference type="EMBL" id="SVCM01000208">
    <property type="protein sequence ID" value="MBE6061884.1"/>
    <property type="molecule type" value="Genomic_DNA"/>
</dbReference>
<dbReference type="AlphaFoldDB" id="A0A927WGS5"/>
<name>A0A927WGS5_9CLOT</name>
<evidence type="ECO:0000259" key="1">
    <source>
        <dbReference type="Pfam" id="PF09820"/>
    </source>
</evidence>
<organism evidence="2 3">
    <name type="scientific">Clostridium sulfidigenes</name>
    <dbReference type="NCBI Taxonomy" id="318464"/>
    <lineage>
        <taxon>Bacteria</taxon>
        <taxon>Bacillati</taxon>
        <taxon>Bacillota</taxon>
        <taxon>Clostridia</taxon>
        <taxon>Eubacteriales</taxon>
        <taxon>Clostridiaceae</taxon>
        <taxon>Clostridium</taxon>
    </lineage>
</organism>
<evidence type="ECO:0000313" key="2">
    <source>
        <dbReference type="EMBL" id="MBE6061884.1"/>
    </source>
</evidence>
<dbReference type="PANTHER" id="PTHR34825:SF1">
    <property type="entry name" value="AAA-ATPASE-LIKE DOMAIN-CONTAINING PROTEIN"/>
    <property type="match status" value="1"/>
</dbReference>
<sequence>MGTYRSFGYTRFKQAIESEIYRDKTDLIMYINSLVLTEQKYVCVSRPRRFGKTITANMLAAYYDRYADSRELFENKKIATDGKGIDQWDKYLG</sequence>
<dbReference type="InterPro" id="IPR018631">
    <property type="entry name" value="AAA-ATPase-like_dom"/>
</dbReference>